<dbReference type="AlphaFoldDB" id="A0A4U9VLK1"/>
<feature type="domain" description="NADPH-dependent FMN reductase-like" evidence="1">
    <location>
        <begin position="4"/>
        <end position="135"/>
    </location>
</feature>
<dbReference type="KEGG" id="stha:NCTC11429_03017"/>
<reference evidence="2 3" key="1">
    <citation type="submission" date="2019-05" db="EMBL/GenBank/DDBJ databases">
        <authorList>
            <consortium name="Pathogen Informatics"/>
        </authorList>
    </citation>
    <scope>NUCLEOTIDE SEQUENCE [LARGE SCALE GENOMIC DNA]</scope>
    <source>
        <strain evidence="2 3">NCTC11429</strain>
    </source>
</reference>
<dbReference type="GO" id="GO:0005829">
    <property type="term" value="C:cytosol"/>
    <property type="evidence" value="ECO:0007669"/>
    <property type="project" value="TreeGrafter"/>
</dbReference>
<dbReference type="GeneID" id="78463708"/>
<dbReference type="Pfam" id="PF03358">
    <property type="entry name" value="FMN_red"/>
    <property type="match status" value="1"/>
</dbReference>
<dbReference type="Gene3D" id="3.40.50.360">
    <property type="match status" value="1"/>
</dbReference>
<dbReference type="InterPro" id="IPR050712">
    <property type="entry name" value="NAD(P)H-dep_reductase"/>
</dbReference>
<gene>
    <name evidence="2" type="ORF">NCTC11429_03017</name>
</gene>
<sequence>MKTIFAIIGSASGNSSNHQVVRHLQQQLHPEVQLTLFDRLKELPPFDPEESRLQPPIEIIALRQVIQDADLILISSPEYIFSVPSGLKNLLEWCAATTVFADKAVSIITASAQGKTAHLELQRIMEGLGAKLDPRGNLLIQGVKGKLDAAGNIWDKQLHLKLDDFANFLSLPYARTSQ</sequence>
<dbReference type="SUPFAM" id="SSF52218">
    <property type="entry name" value="Flavoproteins"/>
    <property type="match status" value="1"/>
</dbReference>
<dbReference type="STRING" id="1123265.GCA_000686625_02696"/>
<dbReference type="Proteomes" id="UP000308196">
    <property type="component" value="Chromosome"/>
</dbReference>
<evidence type="ECO:0000259" key="1">
    <source>
        <dbReference type="Pfam" id="PF03358"/>
    </source>
</evidence>
<dbReference type="GO" id="GO:0016491">
    <property type="term" value="F:oxidoreductase activity"/>
    <property type="evidence" value="ECO:0007669"/>
    <property type="project" value="InterPro"/>
</dbReference>
<dbReference type="GO" id="GO:0010181">
    <property type="term" value="F:FMN binding"/>
    <property type="evidence" value="ECO:0007669"/>
    <property type="project" value="TreeGrafter"/>
</dbReference>
<name>A0A4U9VLK1_9SPHI</name>
<dbReference type="InterPro" id="IPR029039">
    <property type="entry name" value="Flavoprotein-like_sf"/>
</dbReference>
<protein>
    <submittedName>
        <fullName evidence="2">Predicted flavoprotein</fullName>
    </submittedName>
</protein>
<dbReference type="PANTHER" id="PTHR30543">
    <property type="entry name" value="CHROMATE REDUCTASE"/>
    <property type="match status" value="1"/>
</dbReference>
<dbReference type="InterPro" id="IPR005025">
    <property type="entry name" value="FMN_Rdtase-like_dom"/>
</dbReference>
<dbReference type="PANTHER" id="PTHR30543:SF21">
    <property type="entry name" value="NAD(P)H-DEPENDENT FMN REDUCTASE LOT6"/>
    <property type="match status" value="1"/>
</dbReference>
<proteinExistence type="predicted"/>
<dbReference type="EMBL" id="LR590484">
    <property type="protein sequence ID" value="VTR44294.1"/>
    <property type="molecule type" value="Genomic_DNA"/>
</dbReference>
<evidence type="ECO:0000313" key="2">
    <source>
        <dbReference type="EMBL" id="VTR44294.1"/>
    </source>
</evidence>
<evidence type="ECO:0000313" key="3">
    <source>
        <dbReference type="Proteomes" id="UP000308196"/>
    </source>
</evidence>
<accession>A0A4U9VLK1</accession>
<dbReference type="RefSeq" id="WP_028069801.1">
    <property type="nucleotide sequence ID" value="NZ_LR590484.1"/>
</dbReference>
<organism evidence="2 3">
    <name type="scientific">Sphingobacterium thalpophilum</name>
    <dbReference type="NCBI Taxonomy" id="259"/>
    <lineage>
        <taxon>Bacteria</taxon>
        <taxon>Pseudomonadati</taxon>
        <taxon>Bacteroidota</taxon>
        <taxon>Sphingobacteriia</taxon>
        <taxon>Sphingobacteriales</taxon>
        <taxon>Sphingobacteriaceae</taxon>
        <taxon>Sphingobacterium</taxon>
    </lineage>
</organism>